<protein>
    <submittedName>
        <fullName evidence="2">Catechol 2,3-dioxygenase-like lactoylglutathione lyase family enzyme</fullName>
    </submittedName>
</protein>
<organism evidence="2 3">
    <name type="scientific">Georgenia soli</name>
    <dbReference type="NCBI Taxonomy" id="638953"/>
    <lineage>
        <taxon>Bacteria</taxon>
        <taxon>Bacillati</taxon>
        <taxon>Actinomycetota</taxon>
        <taxon>Actinomycetes</taxon>
        <taxon>Micrococcales</taxon>
        <taxon>Bogoriellaceae</taxon>
        <taxon>Georgenia</taxon>
    </lineage>
</organism>
<dbReference type="Gene3D" id="3.10.180.10">
    <property type="entry name" value="2,3-Dihydroxybiphenyl 1,2-Dioxygenase, domain 1"/>
    <property type="match status" value="1"/>
</dbReference>
<keyword evidence="2" id="KW-0223">Dioxygenase</keyword>
<dbReference type="RefSeq" id="WP_098484780.1">
    <property type="nucleotide sequence ID" value="NZ_PDJI01000004.1"/>
</dbReference>
<dbReference type="OrthoDB" id="485032at2"/>
<dbReference type="PROSITE" id="PS51819">
    <property type="entry name" value="VOC"/>
    <property type="match status" value="1"/>
</dbReference>
<keyword evidence="3" id="KW-1185">Reference proteome</keyword>
<feature type="domain" description="VOC" evidence="1">
    <location>
        <begin position="10"/>
        <end position="122"/>
    </location>
</feature>
<dbReference type="InterPro" id="IPR029068">
    <property type="entry name" value="Glyas_Bleomycin-R_OHBP_Dase"/>
</dbReference>
<evidence type="ECO:0000313" key="2">
    <source>
        <dbReference type="EMBL" id="PFG40952.1"/>
    </source>
</evidence>
<dbReference type="Pfam" id="PF00903">
    <property type="entry name" value="Glyoxalase"/>
    <property type="match status" value="1"/>
</dbReference>
<evidence type="ECO:0000259" key="1">
    <source>
        <dbReference type="PROSITE" id="PS51819"/>
    </source>
</evidence>
<dbReference type="GO" id="GO:0051213">
    <property type="term" value="F:dioxygenase activity"/>
    <property type="evidence" value="ECO:0007669"/>
    <property type="project" value="UniProtKB-KW"/>
</dbReference>
<reference evidence="2 3" key="1">
    <citation type="submission" date="2017-10" db="EMBL/GenBank/DDBJ databases">
        <title>Sequencing the genomes of 1000 actinobacteria strains.</title>
        <authorList>
            <person name="Klenk H.-P."/>
        </authorList>
    </citation>
    <scope>NUCLEOTIDE SEQUENCE [LARGE SCALE GENOMIC DNA]</scope>
    <source>
        <strain evidence="2 3">DSM 21838</strain>
    </source>
</reference>
<dbReference type="InterPro" id="IPR037523">
    <property type="entry name" value="VOC_core"/>
</dbReference>
<dbReference type="GO" id="GO:0016829">
    <property type="term" value="F:lyase activity"/>
    <property type="evidence" value="ECO:0007669"/>
    <property type="project" value="UniProtKB-KW"/>
</dbReference>
<keyword evidence="2" id="KW-0560">Oxidoreductase</keyword>
<dbReference type="CDD" id="cd06587">
    <property type="entry name" value="VOC"/>
    <property type="match status" value="1"/>
</dbReference>
<evidence type="ECO:0000313" key="3">
    <source>
        <dbReference type="Proteomes" id="UP000222106"/>
    </source>
</evidence>
<dbReference type="Proteomes" id="UP000222106">
    <property type="component" value="Unassembled WGS sequence"/>
</dbReference>
<dbReference type="EMBL" id="PDJI01000004">
    <property type="protein sequence ID" value="PFG40952.1"/>
    <property type="molecule type" value="Genomic_DNA"/>
</dbReference>
<name>A0A2A9ERQ4_9MICO</name>
<gene>
    <name evidence="2" type="ORF">ATJ97_3496</name>
</gene>
<keyword evidence="2" id="KW-0456">Lyase</keyword>
<proteinExistence type="predicted"/>
<sequence length="125" mass="13724">MATSSPVENRIGQVFIPVRDIARSARWYSALLGLPELELSHGDTICDLPTVGETRLALDANRPDFDTSGPPRFFFWTDDMAATVTFLTGLGVTLDSAVEDIGSVMFLQFRDPDGNPLMVCQRSVD</sequence>
<dbReference type="InterPro" id="IPR004360">
    <property type="entry name" value="Glyas_Fos-R_dOase_dom"/>
</dbReference>
<dbReference type="AlphaFoldDB" id="A0A2A9ERQ4"/>
<comment type="caution">
    <text evidence="2">The sequence shown here is derived from an EMBL/GenBank/DDBJ whole genome shotgun (WGS) entry which is preliminary data.</text>
</comment>
<accession>A0A2A9ERQ4</accession>
<dbReference type="SUPFAM" id="SSF54593">
    <property type="entry name" value="Glyoxalase/Bleomycin resistance protein/Dihydroxybiphenyl dioxygenase"/>
    <property type="match status" value="1"/>
</dbReference>